<gene>
    <name evidence="3" type="primary">LOC117642762</name>
</gene>
<feature type="compositionally biased region" description="Low complexity" evidence="1">
    <location>
        <begin position="246"/>
        <end position="266"/>
    </location>
</feature>
<sequence length="449" mass="49743">MAETSPQGFKTKLDRFEVTFSYDKVFRWNLHFAPAILSVLPATMASDGSNCEDVFVVIETPRDFCVVEEDSVIFSEPLSLGDKVKFNWSKTQRLEGIVRFISVNADLCHEEARRLHRLSRKTRNSGSFHENSPRKCRGRDPAQSLLKSQSLPKKPSKDLKPARITERELLKNFSYQRGRNMIVSDGSDVESNEDDVVVETTEVDSVSSMKSSESNQDLLSKLMMRFDSEMLSKLADGKTSLEDLASGRSASSASGGSSQPLSSCNSFRTSDSVARPSANSTPLTSSSYTKKKLFRFHRVIGKVEPFAGQQYLFPEAPLDPNEAVQLYENSGVYCCALQFSRAESGSSATMVARRLVEGVFTREALLSSSVSGLPPRGKGKAAYAGQGATAVKPFLDPKGINAIVCQSLIFQKKKHFMRKKDETQIRQSIAVRLNELQRLGNAENSENNL</sequence>
<feature type="compositionally biased region" description="Polar residues" evidence="1">
    <location>
        <begin position="267"/>
        <end position="285"/>
    </location>
</feature>
<feature type="compositionally biased region" description="Low complexity" evidence="1">
    <location>
        <begin position="141"/>
        <end position="153"/>
    </location>
</feature>
<evidence type="ECO:0000313" key="2">
    <source>
        <dbReference type="Proteomes" id="UP000515158"/>
    </source>
</evidence>
<dbReference type="OrthoDB" id="7996068at2759"/>
<dbReference type="KEGG" id="tpal:117642762"/>
<protein>
    <submittedName>
        <fullName evidence="3">Uncharacterized protein LOC117642762</fullName>
    </submittedName>
</protein>
<dbReference type="AlphaFoldDB" id="A0A6P8ZKI8"/>
<keyword evidence="2" id="KW-1185">Reference proteome</keyword>
<accession>A0A6P8ZKI8</accession>
<dbReference type="Proteomes" id="UP000515158">
    <property type="component" value="Unplaced"/>
</dbReference>
<dbReference type="GeneID" id="117642762"/>
<proteinExistence type="predicted"/>
<dbReference type="Gene3D" id="1.10.10.2590">
    <property type="entry name" value="BEN domain"/>
    <property type="match status" value="1"/>
</dbReference>
<evidence type="ECO:0000256" key="1">
    <source>
        <dbReference type="SAM" id="MobiDB-lite"/>
    </source>
</evidence>
<dbReference type="InParanoid" id="A0A6P8ZKI8"/>
<feature type="region of interest" description="Disordered" evidence="1">
    <location>
        <begin position="246"/>
        <end position="285"/>
    </location>
</feature>
<feature type="region of interest" description="Disordered" evidence="1">
    <location>
        <begin position="119"/>
        <end position="162"/>
    </location>
</feature>
<evidence type="ECO:0000313" key="3">
    <source>
        <dbReference type="RefSeq" id="XP_034237179.1"/>
    </source>
</evidence>
<dbReference type="RefSeq" id="XP_034237179.1">
    <property type="nucleotide sequence ID" value="XM_034381288.1"/>
</dbReference>
<name>A0A6P8ZKI8_THRPL</name>
<organism evidence="3">
    <name type="scientific">Thrips palmi</name>
    <name type="common">Melon thrips</name>
    <dbReference type="NCBI Taxonomy" id="161013"/>
    <lineage>
        <taxon>Eukaryota</taxon>
        <taxon>Metazoa</taxon>
        <taxon>Ecdysozoa</taxon>
        <taxon>Arthropoda</taxon>
        <taxon>Hexapoda</taxon>
        <taxon>Insecta</taxon>
        <taxon>Pterygota</taxon>
        <taxon>Neoptera</taxon>
        <taxon>Paraneoptera</taxon>
        <taxon>Thysanoptera</taxon>
        <taxon>Terebrantia</taxon>
        <taxon>Thripoidea</taxon>
        <taxon>Thripidae</taxon>
        <taxon>Thrips</taxon>
    </lineage>
</organism>
<reference evidence="3" key="1">
    <citation type="submission" date="2025-08" db="UniProtKB">
        <authorList>
            <consortium name="RefSeq"/>
        </authorList>
    </citation>
    <scope>IDENTIFICATION</scope>
    <source>
        <tissue evidence="3">Total insect</tissue>
    </source>
</reference>